<gene>
    <name evidence="1" type="ORF">CWO36_11965</name>
</gene>
<organism evidence="1 2">
    <name type="scientific">Vibrio splendidus</name>
    <dbReference type="NCBI Taxonomy" id="29497"/>
    <lineage>
        <taxon>Bacteria</taxon>
        <taxon>Pseudomonadati</taxon>
        <taxon>Pseudomonadota</taxon>
        <taxon>Gammaproteobacteria</taxon>
        <taxon>Vibrionales</taxon>
        <taxon>Vibrionaceae</taxon>
        <taxon>Vibrio</taxon>
    </lineage>
</organism>
<dbReference type="Gene3D" id="3.10.450.430">
    <property type="entry name" value="Protein of unknown function DUF2787"/>
    <property type="match status" value="1"/>
</dbReference>
<name>A0A2T5EGT7_VIBSP</name>
<dbReference type="Proteomes" id="UP000244080">
    <property type="component" value="Unassembled WGS sequence"/>
</dbReference>
<proteinExistence type="predicted"/>
<evidence type="ECO:0000313" key="1">
    <source>
        <dbReference type="EMBL" id="PTP18865.1"/>
    </source>
</evidence>
<dbReference type="PANTHER" id="PTHR38978">
    <property type="entry name" value="DUF2787 DOMAIN-CONTAINING PROTEIN"/>
    <property type="match status" value="1"/>
</dbReference>
<dbReference type="Pfam" id="PF10980">
    <property type="entry name" value="DUF2787"/>
    <property type="match status" value="1"/>
</dbReference>
<comment type="caution">
    <text evidence="1">The sequence shown here is derived from an EMBL/GenBank/DDBJ whole genome shotgun (WGS) entry which is preliminary data.</text>
</comment>
<accession>A0A2T5EGT7</accession>
<dbReference type="AlphaFoldDB" id="A0A2T5EGT7"/>
<evidence type="ECO:0000313" key="2">
    <source>
        <dbReference type="Proteomes" id="UP000244080"/>
    </source>
</evidence>
<dbReference type="InterPro" id="IPR021248">
    <property type="entry name" value="DUF2787"/>
</dbReference>
<dbReference type="EMBL" id="PIGA01000017">
    <property type="protein sequence ID" value="PTP18865.1"/>
    <property type="molecule type" value="Genomic_DNA"/>
</dbReference>
<sequence>MNQAANLALFACKRAKPSHQLKDLIKRSIDDVNYRGKMTIRFQDSSYHPKDGGFHPVSITVDVKDSHIALIEITDHVYVETGTPELVPDLAFDFANNVAFARFSGWLGMYLQETTELYEMWECNFLAYVEMNAYDQVQVEYS</sequence>
<dbReference type="PANTHER" id="PTHR38978:SF2">
    <property type="entry name" value="DUF2787 DOMAIN-CONTAINING PROTEIN"/>
    <property type="match status" value="1"/>
</dbReference>
<reference evidence="1 2" key="1">
    <citation type="submission" date="2017-11" db="EMBL/GenBank/DDBJ databases">
        <title>Population delineation of vibrios coincides with oyster pathogenicity.</title>
        <authorList>
            <person name="Bruto M."/>
            <person name="Labreuche Y."/>
            <person name="James A."/>
            <person name="Piel D."/>
            <person name="Chenivesse S."/>
            <person name="Petton B."/>
            <person name="Polz M.F."/>
            <person name="Le Roux F."/>
        </authorList>
    </citation>
    <scope>NUCLEOTIDE SEQUENCE [LARGE SCALE GENOMIC DNA]</scope>
    <source>
        <strain evidence="1 2">1F_55</strain>
    </source>
</reference>
<dbReference type="RefSeq" id="WP_017100976.1">
    <property type="nucleotide sequence ID" value="NZ_CAWNZY010000026.1"/>
</dbReference>
<protein>
    <submittedName>
        <fullName evidence="1">DUF2787 domain-containing protein</fullName>
    </submittedName>
</protein>